<evidence type="ECO:0000313" key="1">
    <source>
        <dbReference type="EMBL" id="MBG0768346.1"/>
    </source>
</evidence>
<accession>A0A8T3VUV2</accession>
<dbReference type="AlphaFoldDB" id="A0A8T3VUV2"/>
<name>A0A8T3VUV2_METMI</name>
<dbReference type="Gene3D" id="2.120.10.30">
    <property type="entry name" value="TolB, C-terminal domain"/>
    <property type="match status" value="1"/>
</dbReference>
<gene>
    <name evidence="1" type="ORF">H0S71_00355</name>
</gene>
<sequence length="124" mass="13873">MKNKYIILGVFLLVVGINLVNAEELLWNNSYDYASGDDWAYSIAVDKFGNSYVAGYGINGAYSDMMVLKYDTDGNLLWNNSYDYASSYDYARSIALDKFGNSYVAGYGNNGDNNDIIILKYGEK</sequence>
<evidence type="ECO:0000313" key="2">
    <source>
        <dbReference type="Proteomes" id="UP000714405"/>
    </source>
</evidence>
<dbReference type="EMBL" id="JACCQJ010000001">
    <property type="protein sequence ID" value="MBG0768346.1"/>
    <property type="molecule type" value="Genomic_DNA"/>
</dbReference>
<dbReference type="Pfam" id="PF06739">
    <property type="entry name" value="SBBP"/>
    <property type="match status" value="2"/>
</dbReference>
<dbReference type="GeneID" id="10982319"/>
<protein>
    <submittedName>
        <fullName evidence="1">SBBP repeat-containing protein</fullName>
    </submittedName>
</protein>
<comment type="caution">
    <text evidence="1">The sequence shown here is derived from an EMBL/GenBank/DDBJ whole genome shotgun (WGS) entry which is preliminary data.</text>
</comment>
<organism evidence="1 2">
    <name type="scientific">Methanococcus maripaludis</name>
    <name type="common">Methanococcus deltae</name>
    <dbReference type="NCBI Taxonomy" id="39152"/>
    <lineage>
        <taxon>Archaea</taxon>
        <taxon>Methanobacteriati</taxon>
        <taxon>Methanobacteriota</taxon>
        <taxon>Methanomada group</taxon>
        <taxon>Methanococci</taxon>
        <taxon>Methanococcales</taxon>
        <taxon>Methanococcaceae</taxon>
        <taxon>Methanococcus</taxon>
    </lineage>
</organism>
<dbReference type="InterPro" id="IPR010620">
    <property type="entry name" value="SBBP_repeat"/>
</dbReference>
<dbReference type="SUPFAM" id="SSF101898">
    <property type="entry name" value="NHL repeat"/>
    <property type="match status" value="1"/>
</dbReference>
<dbReference type="InterPro" id="IPR011042">
    <property type="entry name" value="6-blade_b-propeller_TolB-like"/>
</dbReference>
<proteinExistence type="predicted"/>
<dbReference type="RefSeq" id="WP_013999229.1">
    <property type="nucleotide sequence ID" value="NZ_JACCQJ010000001.1"/>
</dbReference>
<dbReference type="Proteomes" id="UP000714405">
    <property type="component" value="Unassembled WGS sequence"/>
</dbReference>
<reference evidence="1" key="1">
    <citation type="submission" date="2020-07" db="EMBL/GenBank/DDBJ databases">
        <title>Severe corrosion of carbon steel in oil field produced water can be linked to methanogenic archaea containing a special type of NiFe hydrogenase.</title>
        <authorList>
            <person name="Lahme S."/>
            <person name="Mand J."/>
            <person name="Longwell J."/>
            <person name="Smith R."/>
            <person name="Enning D."/>
        </authorList>
    </citation>
    <scope>NUCLEOTIDE SEQUENCE</scope>
    <source>
        <strain evidence="1">MIC098Bin5</strain>
    </source>
</reference>